<keyword evidence="2" id="KW-1185">Reference proteome</keyword>
<evidence type="ECO:0000313" key="1">
    <source>
        <dbReference type="EMBL" id="KIH60186.1"/>
    </source>
</evidence>
<dbReference type="AlphaFoldDB" id="A0A0C2GSS7"/>
<gene>
    <name evidence="1" type="ORF">ANCDUO_09566</name>
</gene>
<organism evidence="1 2">
    <name type="scientific">Ancylostoma duodenale</name>
    <dbReference type="NCBI Taxonomy" id="51022"/>
    <lineage>
        <taxon>Eukaryota</taxon>
        <taxon>Metazoa</taxon>
        <taxon>Ecdysozoa</taxon>
        <taxon>Nematoda</taxon>
        <taxon>Chromadorea</taxon>
        <taxon>Rhabditida</taxon>
        <taxon>Rhabditina</taxon>
        <taxon>Rhabditomorpha</taxon>
        <taxon>Strongyloidea</taxon>
        <taxon>Ancylostomatidae</taxon>
        <taxon>Ancylostomatinae</taxon>
        <taxon>Ancylostoma</taxon>
    </lineage>
</organism>
<evidence type="ECO:0000313" key="2">
    <source>
        <dbReference type="Proteomes" id="UP000054047"/>
    </source>
</evidence>
<reference evidence="1 2" key="1">
    <citation type="submission" date="2013-12" db="EMBL/GenBank/DDBJ databases">
        <title>Draft genome of the parsitic nematode Ancylostoma duodenale.</title>
        <authorList>
            <person name="Mitreva M."/>
        </authorList>
    </citation>
    <scope>NUCLEOTIDE SEQUENCE [LARGE SCALE GENOMIC DNA]</scope>
    <source>
        <strain evidence="1 2">Zhejiang</strain>
    </source>
</reference>
<feature type="non-terminal residue" evidence="1">
    <location>
        <position position="1"/>
    </location>
</feature>
<name>A0A0C2GSS7_9BILA</name>
<dbReference type="Proteomes" id="UP000054047">
    <property type="component" value="Unassembled WGS sequence"/>
</dbReference>
<protein>
    <submittedName>
        <fullName evidence="1">Uncharacterized protein</fullName>
    </submittedName>
</protein>
<proteinExistence type="predicted"/>
<accession>A0A0C2GSS7</accession>
<sequence>TVVFNFNHVIKVFRIRCCRVVTFNGDVRPDCSLVGVHLVRDWKRRTATQITNHVVTSIM</sequence>
<dbReference type="EMBL" id="KN731203">
    <property type="protein sequence ID" value="KIH60186.1"/>
    <property type="molecule type" value="Genomic_DNA"/>
</dbReference>